<sequence length="96" mass="10419">MGYVLVISLPMVIVFILLCFACYAMGRNKGRQEGRALAAQELGINPQTQSQPQAMATGTPPPPPPPPYQPHPAFPSPTPHNPNPHYMKQQNGMSVV</sequence>
<protein>
    <submittedName>
        <fullName evidence="3">Uncharacterized protein</fullName>
    </submittedName>
</protein>
<keyword evidence="4" id="KW-1185">Reference proteome</keyword>
<organism evidence="3 4">
    <name type="scientific">Hibiscus sabdariffa</name>
    <name type="common">roselle</name>
    <dbReference type="NCBI Taxonomy" id="183260"/>
    <lineage>
        <taxon>Eukaryota</taxon>
        <taxon>Viridiplantae</taxon>
        <taxon>Streptophyta</taxon>
        <taxon>Embryophyta</taxon>
        <taxon>Tracheophyta</taxon>
        <taxon>Spermatophyta</taxon>
        <taxon>Magnoliopsida</taxon>
        <taxon>eudicotyledons</taxon>
        <taxon>Gunneridae</taxon>
        <taxon>Pentapetalae</taxon>
        <taxon>rosids</taxon>
        <taxon>malvids</taxon>
        <taxon>Malvales</taxon>
        <taxon>Malvaceae</taxon>
        <taxon>Malvoideae</taxon>
        <taxon>Hibiscus</taxon>
    </lineage>
</organism>
<evidence type="ECO:0000256" key="1">
    <source>
        <dbReference type="SAM" id="MobiDB-lite"/>
    </source>
</evidence>
<comment type="caution">
    <text evidence="3">The sequence shown here is derived from an EMBL/GenBank/DDBJ whole genome shotgun (WGS) entry which is preliminary data.</text>
</comment>
<proteinExistence type="predicted"/>
<accession>A0ABR2FJG2</accession>
<feature type="compositionally biased region" description="Pro residues" evidence="1">
    <location>
        <begin position="59"/>
        <end position="82"/>
    </location>
</feature>
<name>A0ABR2FJG2_9ROSI</name>
<gene>
    <name evidence="3" type="ORF">V6N12_071323</name>
</gene>
<evidence type="ECO:0000313" key="3">
    <source>
        <dbReference type="EMBL" id="KAK8581080.1"/>
    </source>
</evidence>
<reference evidence="3 4" key="1">
    <citation type="journal article" date="2024" name="G3 (Bethesda)">
        <title>Genome assembly of Hibiscus sabdariffa L. provides insights into metabolisms of medicinal natural products.</title>
        <authorList>
            <person name="Kim T."/>
        </authorList>
    </citation>
    <scope>NUCLEOTIDE SEQUENCE [LARGE SCALE GENOMIC DNA]</scope>
    <source>
        <strain evidence="3">TK-2024</strain>
        <tissue evidence="3">Old leaves</tissue>
    </source>
</reference>
<dbReference type="EMBL" id="JBBPBM010000006">
    <property type="protein sequence ID" value="KAK8581080.1"/>
    <property type="molecule type" value="Genomic_DNA"/>
</dbReference>
<evidence type="ECO:0000256" key="2">
    <source>
        <dbReference type="SAM" id="Phobius"/>
    </source>
</evidence>
<feature type="transmembrane region" description="Helical" evidence="2">
    <location>
        <begin position="6"/>
        <end position="26"/>
    </location>
</feature>
<keyword evidence="2" id="KW-0812">Transmembrane</keyword>
<evidence type="ECO:0000313" key="4">
    <source>
        <dbReference type="Proteomes" id="UP001472677"/>
    </source>
</evidence>
<dbReference type="Proteomes" id="UP001472677">
    <property type="component" value="Unassembled WGS sequence"/>
</dbReference>
<keyword evidence="2" id="KW-0472">Membrane</keyword>
<keyword evidence="2" id="KW-1133">Transmembrane helix</keyword>
<feature type="region of interest" description="Disordered" evidence="1">
    <location>
        <begin position="32"/>
        <end position="96"/>
    </location>
</feature>
<feature type="compositionally biased region" description="Polar residues" evidence="1">
    <location>
        <begin position="45"/>
        <end position="56"/>
    </location>
</feature>